<dbReference type="AlphaFoldDB" id="A0A6J0NZH8"/>
<dbReference type="SUPFAM" id="SSF81631">
    <property type="entry name" value="PAP/OAS1 substrate-binding domain"/>
    <property type="match status" value="1"/>
</dbReference>
<dbReference type="RefSeq" id="XP_018489671.1">
    <property type="nucleotide sequence ID" value="XM_018634169.2"/>
</dbReference>
<evidence type="ECO:0000259" key="1">
    <source>
        <dbReference type="Pfam" id="PF22600"/>
    </source>
</evidence>
<dbReference type="Pfam" id="PF22600">
    <property type="entry name" value="MTPAP-like_central"/>
    <property type="match status" value="1"/>
</dbReference>
<dbReference type="GeneID" id="108860269"/>
<protein>
    <submittedName>
        <fullName evidence="3">Protein HESO1</fullName>
    </submittedName>
</protein>
<dbReference type="GO" id="GO:0031123">
    <property type="term" value="P:RNA 3'-end processing"/>
    <property type="evidence" value="ECO:0007669"/>
    <property type="project" value="TreeGrafter"/>
</dbReference>
<proteinExistence type="predicted"/>
<dbReference type="CDD" id="cd05402">
    <property type="entry name" value="NT_PAP_TUTase"/>
    <property type="match status" value="1"/>
</dbReference>
<gene>
    <name evidence="3" type="primary">LOC108860269</name>
</gene>
<keyword evidence="2" id="KW-1185">Reference proteome</keyword>
<organism evidence="2 3">
    <name type="scientific">Raphanus sativus</name>
    <name type="common">Radish</name>
    <name type="synonym">Raphanus raphanistrum var. sativus</name>
    <dbReference type="NCBI Taxonomy" id="3726"/>
    <lineage>
        <taxon>Eukaryota</taxon>
        <taxon>Viridiplantae</taxon>
        <taxon>Streptophyta</taxon>
        <taxon>Embryophyta</taxon>
        <taxon>Tracheophyta</taxon>
        <taxon>Spermatophyta</taxon>
        <taxon>Magnoliopsida</taxon>
        <taxon>eudicotyledons</taxon>
        <taxon>Gunneridae</taxon>
        <taxon>Pentapetalae</taxon>
        <taxon>rosids</taxon>
        <taxon>malvids</taxon>
        <taxon>Brassicales</taxon>
        <taxon>Brassicaceae</taxon>
        <taxon>Brassiceae</taxon>
        <taxon>Raphanus</taxon>
    </lineage>
</organism>
<dbReference type="KEGG" id="rsz:108860269"/>
<reference evidence="3" key="1">
    <citation type="submission" date="2025-08" db="UniProtKB">
        <authorList>
            <consortium name="RefSeq"/>
        </authorList>
    </citation>
    <scope>IDENTIFICATION</scope>
    <source>
        <tissue evidence="3">Leaf</tissue>
    </source>
</reference>
<dbReference type="Gene3D" id="3.30.460.10">
    <property type="entry name" value="Beta Polymerase, domain 2"/>
    <property type="match status" value="1"/>
</dbReference>
<dbReference type="PANTHER" id="PTHR12271:SF123">
    <property type="entry name" value="PROTEIN HESO1"/>
    <property type="match status" value="1"/>
</dbReference>
<dbReference type="PANTHER" id="PTHR12271">
    <property type="entry name" value="POLY A POLYMERASE CID PAP -RELATED"/>
    <property type="match status" value="1"/>
</dbReference>
<name>A0A6J0NZH8_RAPSA</name>
<dbReference type="InterPro" id="IPR043519">
    <property type="entry name" value="NT_sf"/>
</dbReference>
<evidence type="ECO:0000313" key="3">
    <source>
        <dbReference type="RefSeq" id="XP_018489671.1"/>
    </source>
</evidence>
<dbReference type="Gene3D" id="1.10.1410.10">
    <property type="match status" value="1"/>
</dbReference>
<sequence length="413" mass="46784">MDGNKKDGNKEEGTVKSVNTLAKEMARKLIMQYVDDDVVAKVKSAKSSVRTRPPPDFKSQSLNARPTVTQWKLLDTILEEILVLISPIEGDSAMRKAIIIQLRDLLRSVEGLRSLSVELYGSFVSELYTKWSDMDISVLTIHPTDIDETQHVLRQIYDAMRKDKSGFWYSTELICGARVPIVKGLCKHHQDTSFDVSVNNVKGILKSKFFLWISRIDIRFRPLVLIVKKWAQVHNINSSKDGTLNSYSLCLLVIFHLQTCWPAILPPLQQIYPRNASDDLKGVRSEAEKKIQKIADANIARLRSGSKNTSSISDLLLSFFEKFSDITVKATNLGVCTWTGKWENINDNMRWVLPRKVQLFVEDPFDQPENAARSVSQLDKIADVFKKSSRSLASANDRDAIVRLLAGHTSQYQ</sequence>
<dbReference type="OrthoDB" id="2274644at2759"/>
<dbReference type="Proteomes" id="UP000504610">
    <property type="component" value="Unplaced"/>
</dbReference>
<dbReference type="InterPro" id="IPR054708">
    <property type="entry name" value="MTPAP-like_central"/>
</dbReference>
<dbReference type="SUPFAM" id="SSF81301">
    <property type="entry name" value="Nucleotidyltransferase"/>
    <property type="match status" value="1"/>
</dbReference>
<feature type="domain" description="Poly(A) RNA polymerase mitochondrial-like central palm" evidence="1">
    <location>
        <begin position="80"/>
        <end position="210"/>
    </location>
</feature>
<accession>A0A6J0NZH8</accession>
<dbReference type="GO" id="GO:0050265">
    <property type="term" value="F:RNA uridylyltransferase activity"/>
    <property type="evidence" value="ECO:0007669"/>
    <property type="project" value="TreeGrafter"/>
</dbReference>
<evidence type="ECO:0000313" key="2">
    <source>
        <dbReference type="Proteomes" id="UP000504610"/>
    </source>
</evidence>